<dbReference type="Pfam" id="PF07940">
    <property type="entry name" value="Hepar_II_III_C"/>
    <property type="match status" value="1"/>
</dbReference>
<protein>
    <submittedName>
        <fullName evidence="7">Uncharacterized protein</fullName>
    </submittedName>
</protein>
<dbReference type="GO" id="GO:0042597">
    <property type="term" value="C:periplasmic space"/>
    <property type="evidence" value="ECO:0007669"/>
    <property type="project" value="UniProtKB-SubCell"/>
</dbReference>
<dbReference type="Gene3D" id="2.70.98.70">
    <property type="match status" value="1"/>
</dbReference>
<evidence type="ECO:0000256" key="2">
    <source>
        <dbReference type="ARBA" id="ARBA00022729"/>
    </source>
</evidence>
<name>A0A177MF51_METMH</name>
<organism evidence="7 8">
    <name type="scientific">Methylomonas methanica</name>
    <dbReference type="NCBI Taxonomy" id="421"/>
    <lineage>
        <taxon>Bacteria</taxon>
        <taxon>Pseudomonadati</taxon>
        <taxon>Pseudomonadota</taxon>
        <taxon>Gammaproteobacteria</taxon>
        <taxon>Methylococcales</taxon>
        <taxon>Methylococcaceae</taxon>
        <taxon>Methylomonas</taxon>
    </lineage>
</organism>
<dbReference type="PANTHER" id="PTHR39210">
    <property type="entry name" value="HEPARIN-SULFATE LYASE"/>
    <property type="match status" value="1"/>
</dbReference>
<keyword evidence="4" id="KW-0456">Lyase</keyword>
<feature type="domain" description="Heparinase II/III-like C-terminal" evidence="5">
    <location>
        <begin position="330"/>
        <end position="558"/>
    </location>
</feature>
<dbReference type="Proteomes" id="UP000077763">
    <property type="component" value="Unassembled WGS sequence"/>
</dbReference>
<keyword evidence="2" id="KW-0732">Signal</keyword>
<dbReference type="SUPFAM" id="SSF48230">
    <property type="entry name" value="Chondroitin AC/alginate lyase"/>
    <property type="match status" value="1"/>
</dbReference>
<dbReference type="EMBL" id="LUUH01000050">
    <property type="protein sequence ID" value="OAI04388.1"/>
    <property type="molecule type" value="Genomic_DNA"/>
</dbReference>
<comment type="subcellular location">
    <subcellularLocation>
        <location evidence="1">Periplasm</location>
    </subcellularLocation>
</comment>
<dbReference type="InterPro" id="IPR031680">
    <property type="entry name" value="Hepar_II_III_N"/>
</dbReference>
<evidence type="ECO:0000256" key="1">
    <source>
        <dbReference type="ARBA" id="ARBA00004418"/>
    </source>
</evidence>
<gene>
    <name evidence="7" type="ORF">A1353_13380</name>
</gene>
<dbReference type="Gene3D" id="1.50.10.100">
    <property type="entry name" value="Chondroitin AC/alginate lyase"/>
    <property type="match status" value="1"/>
</dbReference>
<dbReference type="RefSeq" id="WP_064036710.1">
    <property type="nucleotide sequence ID" value="NZ_LUUH01000050.1"/>
</dbReference>
<dbReference type="InterPro" id="IPR008929">
    <property type="entry name" value="Chondroitin_lyas"/>
</dbReference>
<dbReference type="GO" id="GO:0016829">
    <property type="term" value="F:lyase activity"/>
    <property type="evidence" value="ECO:0007669"/>
    <property type="project" value="UniProtKB-KW"/>
</dbReference>
<dbReference type="PANTHER" id="PTHR39210:SF1">
    <property type="entry name" value="HEPARIN-SULFATE LYASE"/>
    <property type="match status" value="1"/>
</dbReference>
<proteinExistence type="predicted"/>
<feature type="domain" description="Heparin-sulfate lyase N-terminal" evidence="6">
    <location>
        <begin position="26"/>
        <end position="310"/>
    </location>
</feature>
<comment type="caution">
    <text evidence="7">The sequence shown here is derived from an EMBL/GenBank/DDBJ whole genome shotgun (WGS) entry which is preliminary data.</text>
</comment>
<evidence type="ECO:0000256" key="3">
    <source>
        <dbReference type="ARBA" id="ARBA00022764"/>
    </source>
</evidence>
<accession>A0A177MF51</accession>
<dbReference type="Pfam" id="PF16889">
    <property type="entry name" value="Hepar_II_III_N"/>
    <property type="match status" value="1"/>
</dbReference>
<reference evidence="7 8" key="1">
    <citation type="submission" date="2016-03" db="EMBL/GenBank/DDBJ databases">
        <authorList>
            <person name="Ploux O."/>
        </authorList>
    </citation>
    <scope>NUCLEOTIDE SEQUENCE [LARGE SCALE GENOMIC DNA]</scope>
    <source>
        <strain evidence="7 8">R-45371</strain>
    </source>
</reference>
<sequence>MSAVLNTLKSDPRLLALAAPYCDMTPAKLLAYFHGRSQIRYFSVIDEEQNTPEKLDGILCNRFEFNHEPYQLDDDFDWLNNPSSDVEWVILLHKFYYAVGLGRQFQQTGDTRYRDKWQALTSSWIDNVPVDFLSSDVTGRRVQNWIFAYRYIVSTAAEPAIDADFHLEFLASLQQQAAYLCDNLTPARNHRTLELYTIFLAAVVFPELRGADEWLSFSIRELQRNLQTDLLPDGVHCELSTDYHHIVLRNFLGIRRLAMLNNIALPADMDEAIKKALSFCLHAHKPDGFIPAISDGDSANFLDLLRQGHELYDDPAMFYVATAGQQGQAPAERSKTFAASGYSILRSGWGEHCDAYQDERYMFFDCAPLGAGNHGHLDLLNIEMAAYGRSLIVDPGRYTYDESGDTNWRVLFRGTCYHNTVQVDGKNQTLYAPHIRKYKIQGPEPAREFKCALHQPGFDYLHGIAASHEYPVIHERKILFVAGEYWLICDLLRAEQNHDYELRFHLDALAGQRTTTQVDAAGLRVDSPNLIILQVPQPATQLTLEPGFVSPSYGCKYPAPVVNFSAHAANYCFLTVLFPYQSTPPQLTVEQLPVSQNGQTIGSTIASALRIHSQQAQGEFYDELFLAHRAGMTYQFADQQTDSAFLFRRRDSRGQVLAWHTESAAAQRG</sequence>
<dbReference type="InterPro" id="IPR012480">
    <property type="entry name" value="Hepar_II_III_C"/>
</dbReference>
<keyword evidence="3" id="KW-0574">Periplasm</keyword>
<evidence type="ECO:0000259" key="5">
    <source>
        <dbReference type="Pfam" id="PF07940"/>
    </source>
</evidence>
<dbReference type="AlphaFoldDB" id="A0A177MF51"/>
<evidence type="ECO:0000313" key="8">
    <source>
        <dbReference type="Proteomes" id="UP000077763"/>
    </source>
</evidence>
<evidence type="ECO:0000313" key="7">
    <source>
        <dbReference type="EMBL" id="OAI04388.1"/>
    </source>
</evidence>
<evidence type="ECO:0000256" key="4">
    <source>
        <dbReference type="ARBA" id="ARBA00023239"/>
    </source>
</evidence>
<evidence type="ECO:0000259" key="6">
    <source>
        <dbReference type="Pfam" id="PF16889"/>
    </source>
</evidence>